<keyword evidence="1" id="KW-0472">Membrane</keyword>
<keyword evidence="1" id="KW-1133">Transmembrane helix</keyword>
<evidence type="ECO:0008006" key="4">
    <source>
        <dbReference type="Google" id="ProtNLM"/>
    </source>
</evidence>
<dbReference type="EMBL" id="CP147846">
    <property type="protein sequence ID" value="WXG69150.1"/>
    <property type="molecule type" value="Genomic_DNA"/>
</dbReference>
<name>A0ABZ2PIY3_9NOCA</name>
<evidence type="ECO:0000313" key="2">
    <source>
        <dbReference type="EMBL" id="WXG69150.1"/>
    </source>
</evidence>
<protein>
    <recommendedName>
        <fullName evidence="4">Integral membrane protein</fullName>
    </recommendedName>
</protein>
<keyword evidence="3" id="KW-1185">Reference proteome</keyword>
<gene>
    <name evidence="2" type="ORF">WDS16_00835</name>
</gene>
<evidence type="ECO:0000256" key="1">
    <source>
        <dbReference type="SAM" id="Phobius"/>
    </source>
</evidence>
<dbReference type="RefSeq" id="WP_338889784.1">
    <property type="nucleotide sequence ID" value="NZ_CP147846.1"/>
</dbReference>
<accession>A0ABZ2PIY3</accession>
<feature type="transmembrane region" description="Helical" evidence="1">
    <location>
        <begin position="43"/>
        <end position="66"/>
    </location>
</feature>
<proteinExistence type="predicted"/>
<evidence type="ECO:0000313" key="3">
    <source>
        <dbReference type="Proteomes" id="UP001432000"/>
    </source>
</evidence>
<dbReference type="Proteomes" id="UP001432000">
    <property type="component" value="Chromosome"/>
</dbReference>
<organism evidence="2 3">
    <name type="scientific">Rhodococcus sovatensis</name>
    <dbReference type="NCBI Taxonomy" id="1805840"/>
    <lineage>
        <taxon>Bacteria</taxon>
        <taxon>Bacillati</taxon>
        <taxon>Actinomycetota</taxon>
        <taxon>Actinomycetes</taxon>
        <taxon>Mycobacteriales</taxon>
        <taxon>Nocardiaceae</taxon>
        <taxon>Rhodococcus</taxon>
    </lineage>
</organism>
<feature type="transmembrane region" description="Helical" evidence="1">
    <location>
        <begin position="12"/>
        <end position="37"/>
    </location>
</feature>
<reference evidence="2 3" key="1">
    <citation type="submission" date="2024-03" db="EMBL/GenBank/DDBJ databases">
        <title>Natural products discovery in diverse microorganisms through a two-stage MS feature dereplication strategy.</title>
        <authorList>
            <person name="Zhang R."/>
        </authorList>
    </citation>
    <scope>NUCLEOTIDE SEQUENCE [LARGE SCALE GENOMIC DNA]</scope>
    <source>
        <strain evidence="2 3">18930</strain>
    </source>
</reference>
<sequence length="72" mass="7724">MTERRHSANSLLLRLAMTLFAAGLLAIAAIFLVPAVGGNEPPLWLYLTAMIAAPLGFVLALVYALMSGRRAR</sequence>
<keyword evidence="1" id="KW-0812">Transmembrane</keyword>